<comment type="subcellular location">
    <subcellularLocation>
        <location evidence="1">Nucleus</location>
    </subcellularLocation>
</comment>
<evidence type="ECO:0000313" key="7">
    <source>
        <dbReference type="Proteomes" id="UP001642260"/>
    </source>
</evidence>
<feature type="compositionally biased region" description="Pro residues" evidence="5">
    <location>
        <begin position="96"/>
        <end position="108"/>
    </location>
</feature>
<dbReference type="PANTHER" id="PTHR12694:SF8">
    <property type="entry name" value="TRANSCRIPTION INITIATION FACTOR IIA SUBUNIT 1"/>
    <property type="match status" value="1"/>
</dbReference>
<gene>
    <name evidence="6" type="ORF">ERUC_LOCUS20201</name>
</gene>
<proteinExistence type="inferred from homology"/>
<evidence type="ECO:0000313" key="6">
    <source>
        <dbReference type="EMBL" id="CAH8354446.1"/>
    </source>
</evidence>
<dbReference type="Gene3D" id="2.30.18.10">
    <property type="entry name" value="Transcription factor IIA (TFIIA), beta-barrel domain"/>
    <property type="match status" value="1"/>
</dbReference>
<comment type="caution">
    <text evidence="6">The sequence shown here is derived from an EMBL/GenBank/DDBJ whole genome shotgun (WGS) entry which is preliminary data.</text>
</comment>
<evidence type="ECO:0000256" key="3">
    <source>
        <dbReference type="ARBA" id="ARBA00023163"/>
    </source>
</evidence>
<dbReference type="SUPFAM" id="SSF47396">
    <property type="entry name" value="Transcription factor IIA (TFIIA), alpha-helical domain"/>
    <property type="match status" value="1"/>
</dbReference>
<dbReference type="InterPro" id="IPR009088">
    <property type="entry name" value="TFIIA_b-brl"/>
</dbReference>
<feature type="compositionally biased region" description="Polar residues" evidence="5">
    <location>
        <begin position="199"/>
        <end position="213"/>
    </location>
</feature>
<dbReference type="CDD" id="cd07976">
    <property type="entry name" value="TFIIA_alpha_beta_like"/>
    <property type="match status" value="1"/>
</dbReference>
<evidence type="ECO:0000256" key="5">
    <source>
        <dbReference type="SAM" id="MobiDB-lite"/>
    </source>
</evidence>
<evidence type="ECO:0000256" key="4">
    <source>
        <dbReference type="ARBA" id="ARBA00023242"/>
    </source>
</evidence>
<dbReference type="FunFam" id="1.10.287.100:FF:000001">
    <property type="entry name" value="Transcription initiation factor IIA subunit"/>
    <property type="match status" value="1"/>
</dbReference>
<dbReference type="PANTHER" id="PTHR12694">
    <property type="entry name" value="TRANSCRIPTION INITIATION FACTOR IIA SUBUNIT 1"/>
    <property type="match status" value="1"/>
</dbReference>
<evidence type="ECO:0000256" key="2">
    <source>
        <dbReference type="ARBA" id="ARBA00010059"/>
    </source>
</evidence>
<evidence type="ECO:0000256" key="1">
    <source>
        <dbReference type="ARBA" id="ARBA00004123"/>
    </source>
</evidence>
<dbReference type="Proteomes" id="UP001642260">
    <property type="component" value="Unassembled WGS sequence"/>
</dbReference>
<dbReference type="AlphaFoldDB" id="A0ABC8K9C4"/>
<name>A0ABC8K9C4_ERUVS</name>
<keyword evidence="3" id="KW-0804">Transcription</keyword>
<dbReference type="EMBL" id="CAKOAT010192932">
    <property type="protein sequence ID" value="CAH8354446.1"/>
    <property type="molecule type" value="Genomic_DNA"/>
</dbReference>
<organism evidence="6 7">
    <name type="scientific">Eruca vesicaria subsp. sativa</name>
    <name type="common">Garden rocket</name>
    <name type="synonym">Eruca sativa</name>
    <dbReference type="NCBI Taxonomy" id="29727"/>
    <lineage>
        <taxon>Eukaryota</taxon>
        <taxon>Viridiplantae</taxon>
        <taxon>Streptophyta</taxon>
        <taxon>Embryophyta</taxon>
        <taxon>Tracheophyta</taxon>
        <taxon>Spermatophyta</taxon>
        <taxon>Magnoliopsida</taxon>
        <taxon>eudicotyledons</taxon>
        <taxon>Gunneridae</taxon>
        <taxon>Pentapetalae</taxon>
        <taxon>rosids</taxon>
        <taxon>malvids</taxon>
        <taxon>Brassicales</taxon>
        <taxon>Brassicaceae</taxon>
        <taxon>Brassiceae</taxon>
        <taxon>Eruca</taxon>
    </lineage>
</organism>
<dbReference type="FunFam" id="2.30.18.10:FF:000005">
    <property type="entry name" value="transcription initiation factor IIA large subunit"/>
    <property type="match status" value="1"/>
</dbReference>
<dbReference type="SMART" id="SM01371">
    <property type="entry name" value="TFIIA"/>
    <property type="match status" value="1"/>
</dbReference>
<feature type="compositionally biased region" description="Pro residues" evidence="5">
    <location>
        <begin position="147"/>
        <end position="156"/>
    </location>
</feature>
<feature type="compositionally biased region" description="Polar residues" evidence="5">
    <location>
        <begin position="112"/>
        <end position="135"/>
    </location>
</feature>
<protein>
    <submittedName>
        <fullName evidence="6">Uncharacterized protein</fullName>
    </submittedName>
</protein>
<feature type="region of interest" description="Disordered" evidence="5">
    <location>
        <begin position="58"/>
        <end position="78"/>
    </location>
</feature>
<reference evidence="6 7" key="1">
    <citation type="submission" date="2022-03" db="EMBL/GenBank/DDBJ databases">
        <authorList>
            <person name="Macdonald S."/>
            <person name="Ahmed S."/>
            <person name="Newling K."/>
        </authorList>
    </citation>
    <scope>NUCLEOTIDE SEQUENCE [LARGE SCALE GENOMIC DNA]</scope>
</reference>
<dbReference type="Gene3D" id="1.10.287.100">
    <property type="match status" value="1"/>
</dbReference>
<dbReference type="GO" id="GO:0005634">
    <property type="term" value="C:nucleus"/>
    <property type="evidence" value="ECO:0007669"/>
    <property type="project" value="UniProtKB-SubCell"/>
</dbReference>
<sequence length="608" mass="67592">MATTTTTSGVYIQVIEDVVSKVREEFINNGGPGESVLSELQGIWETKMMQAGVLSGPIDRSSAQRSTPGGPLTHDLNVPYEGTEEYETPTAEMLFPPTPMQTPLPTPLPGTADNSSMYNIPTGSSDYPTPGTENGSHGDVKARPSPYMQPPSPWTNPRPDVNVAYVDGRDEPERGNSSQQFTQDLFVPPSGKRKRDDSSAQYQNGRSIPQQDGASDDMPQVNIEGDTFCITFVGERKVPRDFLCSSSKIPQVDGPMPDPYDEMLSTPNIYSYQGPNEDLNEGRTPAPNEIQVTTPAAVQNDIIEDDEELLNEDDDDDELDDLESGEDMNTQHLVLAQFDKVTRTKSRWKCNLKDGIMHINDKDILFNKTSLYEKDSDYLWGSAPDLLLFLVEDGEKALRSFLQTCSYKACSVLIQATEMPNLEINLWDFNRKQDECFMGLTLAVKPSVPKLEMVCNASQDMTENFLFCPMVNNDREPSVFWSLLSGFCTPVESSCPLSLYFSAMQQHTSVGPPPQSTTGFTMGSSMQPNMLDRPWMAVSAPFQQGHKHDPNNEIFSMVLEDKRNATARPNNPKNSHRSCSEKVLLICDFDLPEISYGGPQARYVEEAE</sequence>
<feature type="region of interest" description="Disordered" evidence="5">
    <location>
        <begin position="93"/>
        <end position="220"/>
    </location>
</feature>
<dbReference type="Pfam" id="PF03153">
    <property type="entry name" value="TFIIA"/>
    <property type="match status" value="1"/>
</dbReference>
<keyword evidence="4" id="KW-0539">Nucleus</keyword>
<comment type="similarity">
    <text evidence="2">Belongs to the TFIIA subunit 1 family.</text>
</comment>
<keyword evidence="7" id="KW-1185">Reference proteome</keyword>
<accession>A0ABC8K9C4</accession>
<dbReference type="SUPFAM" id="SSF50784">
    <property type="entry name" value="Transcription factor IIA (TFIIA), beta-barrel domain"/>
    <property type="match status" value="1"/>
</dbReference>
<dbReference type="InterPro" id="IPR004855">
    <property type="entry name" value="TFIIA_asu/bsu"/>
</dbReference>